<accession>A0A2T8II56</accession>
<sequence length="152" mass="16508">MTVEVTRAPKMCDCDLTAWYGRGVGPWVAEDDKDHLSHGPTWVSACFKLNRPRVDRLVTSGLSFPCSMRRRPPSRPAPNRPGPRLRDQESKSPPPRGDARAAVAGGPIRVRPRLPGLPLADSRPPRASGERSCCLDSPVAATRFSLGTVSVT</sequence>
<dbReference type="Proteomes" id="UP000243499">
    <property type="component" value="Chromosome 6"/>
</dbReference>
<gene>
    <name evidence="2" type="ORF">PAHAL_6G291600</name>
</gene>
<dbReference type="EMBL" id="CM008051">
    <property type="protein sequence ID" value="PVH37337.1"/>
    <property type="molecule type" value="Genomic_DNA"/>
</dbReference>
<proteinExistence type="predicted"/>
<organism evidence="2">
    <name type="scientific">Panicum hallii</name>
    <dbReference type="NCBI Taxonomy" id="206008"/>
    <lineage>
        <taxon>Eukaryota</taxon>
        <taxon>Viridiplantae</taxon>
        <taxon>Streptophyta</taxon>
        <taxon>Embryophyta</taxon>
        <taxon>Tracheophyta</taxon>
        <taxon>Spermatophyta</taxon>
        <taxon>Magnoliopsida</taxon>
        <taxon>Liliopsida</taxon>
        <taxon>Poales</taxon>
        <taxon>Poaceae</taxon>
        <taxon>PACMAD clade</taxon>
        <taxon>Panicoideae</taxon>
        <taxon>Panicodae</taxon>
        <taxon>Paniceae</taxon>
        <taxon>Panicinae</taxon>
        <taxon>Panicum</taxon>
        <taxon>Panicum sect. Panicum</taxon>
    </lineage>
</organism>
<protein>
    <submittedName>
        <fullName evidence="2">Uncharacterized protein</fullName>
    </submittedName>
</protein>
<feature type="region of interest" description="Disordered" evidence="1">
    <location>
        <begin position="62"/>
        <end position="133"/>
    </location>
</feature>
<name>A0A2T8II56_9POAL</name>
<dbReference type="Gramene" id="PVH37337">
    <property type="protein sequence ID" value="PVH37337"/>
    <property type="gene ID" value="PAHAL_6G291600"/>
</dbReference>
<dbReference type="AlphaFoldDB" id="A0A2T8II56"/>
<reference evidence="2" key="1">
    <citation type="submission" date="2018-04" db="EMBL/GenBank/DDBJ databases">
        <title>WGS assembly of Panicum hallii.</title>
        <authorList>
            <person name="Lovell J."/>
            <person name="Jenkins J."/>
            <person name="Lowry D."/>
            <person name="Mamidi S."/>
            <person name="Sreedasyam A."/>
            <person name="Weng X."/>
            <person name="Barry K."/>
            <person name="Bonette J."/>
            <person name="Campitelli B."/>
            <person name="Daum C."/>
            <person name="Gordon S."/>
            <person name="Gould B."/>
            <person name="Lipzen A."/>
            <person name="Macqueen A."/>
            <person name="Palacio-Mejia J."/>
            <person name="Plott C."/>
            <person name="Shakirov E."/>
            <person name="Shu S."/>
            <person name="Yoshinaga Y."/>
            <person name="Zane M."/>
            <person name="Rokhsar D."/>
            <person name="Grimwood J."/>
            <person name="Schmutz J."/>
            <person name="Juenger T."/>
        </authorList>
    </citation>
    <scope>NUCLEOTIDE SEQUENCE [LARGE SCALE GENOMIC DNA]</scope>
    <source>
        <strain evidence="2">FIL2</strain>
    </source>
</reference>
<evidence type="ECO:0000256" key="1">
    <source>
        <dbReference type="SAM" id="MobiDB-lite"/>
    </source>
</evidence>
<evidence type="ECO:0000313" key="2">
    <source>
        <dbReference type="EMBL" id="PVH37337.1"/>
    </source>
</evidence>